<sequence>METGASSGEQSPPYSDNAVADWNWTTHLNTETSADLCALVEDKEIAARAVAFVVNSTRKGIVPLCADVANLMRSKQCLERKLQLIRRENATFRSSMSGGSVPSHSMSPTPPSLSLYAEQCIKSLQEHSLQKQDHFRSSSRCSNSSSTYSYSPKLESGRSTVYTFSPRADNPRVGALRPQGVQLSPASSIESRKHSPRFMRSAFHESHGQENASTRVERKSTDETDDIGADIDLTIDIVKDFSSEIFNNIEKLNKRTSIAAEDAKSGDAGSDNKGGTSQSNTSLHFENETETESVTRDASMRNKKAIVKEDLKGDSVAMSADSKPGATSGCTGARAPAEMTLLERRRVSLPEITAMPNMRAIKIRPKQSKEIQCSLDQTSGDQSLEERFMKSVRLNARLEDELRAARRQIEQLRSALADVQNNDSLTKSYGRADDERGLYDNGYYTSSNRTSRTGSEHERISLFQKPSGGREVEAVGPGPGALPQCKCKGCQDALGSDEDLVLFSDLSVEESKRYPVNNKLDVKLNDHVTVKGGHSGYIRYIGHVDNADQSHTVLVGLELETAGN</sequence>
<feature type="coiled-coil region" evidence="1">
    <location>
        <begin position="395"/>
        <end position="422"/>
    </location>
</feature>
<reference evidence="3" key="2">
    <citation type="submission" date="2020-11" db="EMBL/GenBank/DDBJ databases">
        <authorList>
            <person name="McCartney M.A."/>
            <person name="Auch B."/>
            <person name="Kono T."/>
            <person name="Mallez S."/>
            <person name="Becker A."/>
            <person name="Gohl D.M."/>
            <person name="Silverstein K.A.T."/>
            <person name="Koren S."/>
            <person name="Bechman K.B."/>
            <person name="Herman A."/>
            <person name="Abrahante J.E."/>
            <person name="Garbe J."/>
        </authorList>
    </citation>
    <scope>NUCLEOTIDE SEQUENCE</scope>
    <source>
        <strain evidence="3">Duluth1</strain>
        <tissue evidence="3">Whole animal</tissue>
    </source>
</reference>
<evidence type="ECO:0000313" key="4">
    <source>
        <dbReference type="Proteomes" id="UP000828390"/>
    </source>
</evidence>
<feature type="compositionally biased region" description="Basic and acidic residues" evidence="2">
    <location>
        <begin position="293"/>
        <end position="307"/>
    </location>
</feature>
<reference evidence="3" key="1">
    <citation type="journal article" date="2019" name="bioRxiv">
        <title>The Genome of the Zebra Mussel, Dreissena polymorpha: A Resource for Invasive Species Research.</title>
        <authorList>
            <person name="McCartney M.A."/>
            <person name="Auch B."/>
            <person name="Kono T."/>
            <person name="Mallez S."/>
            <person name="Zhang Y."/>
            <person name="Obille A."/>
            <person name="Becker A."/>
            <person name="Abrahante J.E."/>
            <person name="Garbe J."/>
            <person name="Badalamenti J.P."/>
            <person name="Herman A."/>
            <person name="Mangelson H."/>
            <person name="Liachko I."/>
            <person name="Sullivan S."/>
            <person name="Sone E.D."/>
            <person name="Koren S."/>
            <person name="Silverstein K.A.T."/>
            <person name="Beckman K.B."/>
            <person name="Gohl D.M."/>
        </authorList>
    </citation>
    <scope>NUCLEOTIDE SEQUENCE</scope>
    <source>
        <strain evidence="3">Duluth1</strain>
        <tissue evidence="3">Whole animal</tissue>
    </source>
</reference>
<dbReference type="AlphaFoldDB" id="A0A9D4EX53"/>
<feature type="region of interest" description="Disordered" evidence="2">
    <location>
        <begin position="262"/>
        <end position="307"/>
    </location>
</feature>
<feature type="compositionally biased region" description="Polar residues" evidence="2">
    <location>
        <begin position="273"/>
        <end position="284"/>
    </location>
</feature>
<evidence type="ECO:0000256" key="1">
    <source>
        <dbReference type="SAM" id="Coils"/>
    </source>
</evidence>
<protein>
    <submittedName>
        <fullName evidence="3">Uncharacterized protein</fullName>
    </submittedName>
</protein>
<name>A0A9D4EX53_DREPO</name>
<feature type="region of interest" description="Disordered" evidence="2">
    <location>
        <begin position="128"/>
        <end position="154"/>
    </location>
</feature>
<dbReference type="Gene3D" id="2.30.30.190">
    <property type="entry name" value="CAP Gly-rich-like domain"/>
    <property type="match status" value="1"/>
</dbReference>
<evidence type="ECO:0000256" key="2">
    <source>
        <dbReference type="SAM" id="MobiDB-lite"/>
    </source>
</evidence>
<dbReference type="Proteomes" id="UP000828390">
    <property type="component" value="Unassembled WGS sequence"/>
</dbReference>
<dbReference type="InterPro" id="IPR036859">
    <property type="entry name" value="CAP-Gly_dom_sf"/>
</dbReference>
<dbReference type="SUPFAM" id="SSF74924">
    <property type="entry name" value="Cap-Gly domain"/>
    <property type="match status" value="1"/>
</dbReference>
<evidence type="ECO:0000313" key="3">
    <source>
        <dbReference type="EMBL" id="KAH3787471.1"/>
    </source>
</evidence>
<organism evidence="3 4">
    <name type="scientific">Dreissena polymorpha</name>
    <name type="common">Zebra mussel</name>
    <name type="synonym">Mytilus polymorpha</name>
    <dbReference type="NCBI Taxonomy" id="45954"/>
    <lineage>
        <taxon>Eukaryota</taxon>
        <taxon>Metazoa</taxon>
        <taxon>Spiralia</taxon>
        <taxon>Lophotrochozoa</taxon>
        <taxon>Mollusca</taxon>
        <taxon>Bivalvia</taxon>
        <taxon>Autobranchia</taxon>
        <taxon>Heteroconchia</taxon>
        <taxon>Euheterodonta</taxon>
        <taxon>Imparidentia</taxon>
        <taxon>Neoheterodontei</taxon>
        <taxon>Myida</taxon>
        <taxon>Dreissenoidea</taxon>
        <taxon>Dreissenidae</taxon>
        <taxon>Dreissena</taxon>
    </lineage>
</organism>
<accession>A0A9D4EX53</accession>
<dbReference type="EMBL" id="JAIWYP010000008">
    <property type="protein sequence ID" value="KAH3787471.1"/>
    <property type="molecule type" value="Genomic_DNA"/>
</dbReference>
<feature type="region of interest" description="Disordered" evidence="2">
    <location>
        <begin position="315"/>
        <end position="334"/>
    </location>
</feature>
<gene>
    <name evidence="3" type="ORF">DPMN_165595</name>
</gene>
<proteinExistence type="predicted"/>
<feature type="region of interest" description="Disordered" evidence="2">
    <location>
        <begin position="168"/>
        <end position="223"/>
    </location>
</feature>
<keyword evidence="1" id="KW-0175">Coiled coil</keyword>
<keyword evidence="4" id="KW-1185">Reference proteome</keyword>
<feature type="compositionally biased region" description="Low complexity" evidence="2">
    <location>
        <begin position="138"/>
        <end position="151"/>
    </location>
</feature>
<comment type="caution">
    <text evidence="3">The sequence shown here is derived from an EMBL/GenBank/DDBJ whole genome shotgun (WGS) entry which is preliminary data.</text>
</comment>